<keyword evidence="3" id="KW-1185">Reference proteome</keyword>
<gene>
    <name evidence="4" type="primary">LOC116662473</name>
</gene>
<dbReference type="GO" id="GO:0003676">
    <property type="term" value="F:nucleic acid binding"/>
    <property type="evidence" value="ECO:0007669"/>
    <property type="project" value="InterPro"/>
</dbReference>
<dbReference type="InterPro" id="IPR043128">
    <property type="entry name" value="Rev_trsase/Diguanyl_cyclase"/>
</dbReference>
<dbReference type="PROSITE" id="PS50878">
    <property type="entry name" value="RT_POL"/>
    <property type="match status" value="1"/>
</dbReference>
<name>A0A8B8SQB7_CAMFR</name>
<dbReference type="Proteomes" id="UP000694856">
    <property type="component" value="Unplaced"/>
</dbReference>
<dbReference type="Gene3D" id="3.30.70.270">
    <property type="match status" value="1"/>
</dbReference>
<reference evidence="4" key="1">
    <citation type="submission" date="2025-08" db="UniProtKB">
        <authorList>
            <consortium name="RefSeq"/>
        </authorList>
    </citation>
    <scope>IDENTIFICATION</scope>
    <source>
        <tissue evidence="4">Ear skin</tissue>
    </source>
</reference>
<dbReference type="SUPFAM" id="SSF56672">
    <property type="entry name" value="DNA/RNA polymerases"/>
    <property type="match status" value="1"/>
</dbReference>
<sequence length="380" mass="42307">MTMDYRELNKVTPPMHAAVPNITDLMDRLSHELGTCHYVVDLANAFFSIDIAPESQEQFAFTWEGRQWTFVVFPQGYLHSPTLCHGLVAQDLATWRKPDTVRLFHYIDDIMLTSDSLSDLETSATVLREALVGWGWAMNEDKVQGPGYSVKFLGVVWSAAGMIERYNGLLKDKLRALKPQGRGWNNVLPQAVHLLNEQPRHTGMSPLEKLLQGTIRRLRIGPMQDASDVSLVGHALILRSPRVLNSGKQDTWTWKNQVQTEGPWLALLEPWGSGLEKALQVNPRVGEWPFDVQVTLGKTGVSLLKGAEALQLWAIPLIAPEALPECNQPSVGGLMWYHRPGRTALPATVLSQDEKMACILPEGRDLPIIVSTSALSFHPG</sequence>
<dbReference type="InterPro" id="IPR036397">
    <property type="entry name" value="RNaseH_sf"/>
</dbReference>
<dbReference type="Pfam" id="PF00078">
    <property type="entry name" value="RVT_1"/>
    <property type="match status" value="1"/>
</dbReference>
<dbReference type="PANTHER" id="PTHR33064:SF29">
    <property type="entry name" value="PEPTIDASE A2 DOMAIN-CONTAINING PROTEIN-RELATED"/>
    <property type="match status" value="1"/>
</dbReference>
<feature type="domain" description="Reverse transcriptase" evidence="2">
    <location>
        <begin position="1"/>
        <end position="157"/>
    </location>
</feature>
<evidence type="ECO:0000256" key="1">
    <source>
        <dbReference type="ARBA" id="ARBA00010879"/>
    </source>
</evidence>
<dbReference type="RefSeq" id="XP_032332080.1">
    <property type="nucleotide sequence ID" value="XM_032476189.1"/>
</dbReference>
<organism evidence="3 4">
    <name type="scientific">Camelus ferus</name>
    <name type="common">Wild bactrian camel</name>
    <name type="synonym">Camelus bactrianus ferus</name>
    <dbReference type="NCBI Taxonomy" id="419612"/>
    <lineage>
        <taxon>Eukaryota</taxon>
        <taxon>Metazoa</taxon>
        <taxon>Chordata</taxon>
        <taxon>Craniata</taxon>
        <taxon>Vertebrata</taxon>
        <taxon>Euteleostomi</taxon>
        <taxon>Mammalia</taxon>
        <taxon>Eutheria</taxon>
        <taxon>Laurasiatheria</taxon>
        <taxon>Artiodactyla</taxon>
        <taxon>Tylopoda</taxon>
        <taxon>Camelidae</taxon>
        <taxon>Camelus</taxon>
    </lineage>
</organism>
<dbReference type="GO" id="GO:0006259">
    <property type="term" value="P:DNA metabolic process"/>
    <property type="evidence" value="ECO:0007669"/>
    <property type="project" value="UniProtKB-ARBA"/>
</dbReference>
<protein>
    <submittedName>
        <fullName evidence="4">Uncharacterized protein LOC116662473 isoform X2</fullName>
    </submittedName>
</protein>
<dbReference type="GeneID" id="116662473"/>
<dbReference type="AlphaFoldDB" id="A0A8B8SQB7"/>
<dbReference type="InterPro" id="IPR051320">
    <property type="entry name" value="Viral_Replic_Matur_Polypro"/>
</dbReference>
<comment type="similarity">
    <text evidence="1">Belongs to the beta type-B retroviral polymerase family. HERV class-II K(HML-2) pol subfamily.</text>
</comment>
<proteinExistence type="inferred from homology"/>
<dbReference type="Gene3D" id="3.10.10.10">
    <property type="entry name" value="HIV Type 1 Reverse Transcriptase, subunit A, domain 1"/>
    <property type="match status" value="1"/>
</dbReference>
<dbReference type="InterPro" id="IPR012337">
    <property type="entry name" value="RNaseH-like_sf"/>
</dbReference>
<accession>A0A8B8SQB7</accession>
<dbReference type="InterPro" id="IPR043502">
    <property type="entry name" value="DNA/RNA_pol_sf"/>
</dbReference>
<evidence type="ECO:0000313" key="3">
    <source>
        <dbReference type="Proteomes" id="UP000694856"/>
    </source>
</evidence>
<dbReference type="Gene3D" id="3.30.420.10">
    <property type="entry name" value="Ribonuclease H-like superfamily/Ribonuclease H"/>
    <property type="match status" value="1"/>
</dbReference>
<evidence type="ECO:0000259" key="2">
    <source>
        <dbReference type="PROSITE" id="PS50878"/>
    </source>
</evidence>
<dbReference type="PANTHER" id="PTHR33064">
    <property type="entry name" value="POL PROTEIN"/>
    <property type="match status" value="1"/>
</dbReference>
<evidence type="ECO:0000313" key="4">
    <source>
        <dbReference type="RefSeq" id="XP_032332080.1"/>
    </source>
</evidence>
<dbReference type="SUPFAM" id="SSF53098">
    <property type="entry name" value="Ribonuclease H-like"/>
    <property type="match status" value="1"/>
</dbReference>
<dbReference type="InterPro" id="IPR000477">
    <property type="entry name" value="RT_dom"/>
</dbReference>